<organism evidence="1 2">
    <name type="scientific">Neophaeococcomyces mojaviensis</name>
    <dbReference type="NCBI Taxonomy" id="3383035"/>
    <lineage>
        <taxon>Eukaryota</taxon>
        <taxon>Fungi</taxon>
        <taxon>Dikarya</taxon>
        <taxon>Ascomycota</taxon>
        <taxon>Pezizomycotina</taxon>
        <taxon>Eurotiomycetes</taxon>
        <taxon>Chaetothyriomycetidae</taxon>
        <taxon>Chaetothyriales</taxon>
        <taxon>Chaetothyriales incertae sedis</taxon>
        <taxon>Neophaeococcomyces</taxon>
    </lineage>
</organism>
<comment type="caution">
    <text evidence="1">The sequence shown here is derived from an EMBL/GenBank/DDBJ whole genome shotgun (WGS) entry which is preliminary data.</text>
</comment>
<evidence type="ECO:0000313" key="2">
    <source>
        <dbReference type="Proteomes" id="UP001172386"/>
    </source>
</evidence>
<evidence type="ECO:0000313" key="1">
    <source>
        <dbReference type="EMBL" id="KAJ9655584.1"/>
    </source>
</evidence>
<dbReference type="EMBL" id="JAPDRQ010000093">
    <property type="protein sequence ID" value="KAJ9655584.1"/>
    <property type="molecule type" value="Genomic_DNA"/>
</dbReference>
<protein>
    <submittedName>
        <fullName evidence="1">Uncharacterized protein</fullName>
    </submittedName>
</protein>
<name>A0ACC3A5A1_9EURO</name>
<sequence>MGSITVRPVVDGYKDIGVAYEIAFKGLPAQKASIEWILEELEQKGRSKIVDIGCGTGRPVCEAFANAGHDVLGIDISEAMLEPARKNVPNATFGLLDRKDFLETTASNSYDVITSYFSFVSCITQDGIRSLLKQVARVLKPGGIFVYSTEPVNGNNVSSMWMGRPFTISGLSTEATLATLQRFGFEILHHEVSNFKPKGGEAGICREEDVKEETHLFVHAKKL</sequence>
<accession>A0ACC3A5A1</accession>
<proteinExistence type="predicted"/>
<reference evidence="1" key="1">
    <citation type="submission" date="2022-10" db="EMBL/GenBank/DDBJ databases">
        <title>Culturing micro-colonial fungi from biological soil crusts in the Mojave desert and describing Neophaeococcomyces mojavensis, and introducing the new genera and species Taxawa tesnikishii.</title>
        <authorList>
            <person name="Kurbessoian T."/>
            <person name="Stajich J.E."/>
        </authorList>
    </citation>
    <scope>NUCLEOTIDE SEQUENCE</scope>
    <source>
        <strain evidence="1">JES_112</strain>
    </source>
</reference>
<gene>
    <name evidence="1" type="ORF">H2198_005585</name>
</gene>
<dbReference type="Proteomes" id="UP001172386">
    <property type="component" value="Unassembled WGS sequence"/>
</dbReference>
<keyword evidence="2" id="KW-1185">Reference proteome</keyword>